<dbReference type="EMBL" id="JBHMAG010000022">
    <property type="protein sequence ID" value="MFB9756384.1"/>
    <property type="molecule type" value="Genomic_DNA"/>
</dbReference>
<organism evidence="5 6">
    <name type="scientific">Paenibacillus hodogayensis</name>
    <dbReference type="NCBI Taxonomy" id="279208"/>
    <lineage>
        <taxon>Bacteria</taxon>
        <taxon>Bacillati</taxon>
        <taxon>Bacillota</taxon>
        <taxon>Bacilli</taxon>
        <taxon>Bacillales</taxon>
        <taxon>Paenibacillaceae</taxon>
        <taxon>Paenibacillus</taxon>
    </lineage>
</organism>
<evidence type="ECO:0000256" key="3">
    <source>
        <dbReference type="ARBA" id="ARBA00023163"/>
    </source>
</evidence>
<keyword evidence="2" id="KW-0238">DNA-binding</keyword>
<gene>
    <name evidence="5" type="ORF">ACFFNY_32810</name>
</gene>
<evidence type="ECO:0000259" key="4">
    <source>
        <dbReference type="PROSITE" id="PS01124"/>
    </source>
</evidence>
<reference evidence="5 6" key="1">
    <citation type="submission" date="2024-09" db="EMBL/GenBank/DDBJ databases">
        <authorList>
            <person name="Sun Q."/>
            <person name="Mori K."/>
        </authorList>
    </citation>
    <scope>NUCLEOTIDE SEQUENCE [LARGE SCALE GENOMIC DNA]</scope>
    <source>
        <strain evidence="5 6">JCM 12520</strain>
    </source>
</reference>
<comment type="caution">
    <text evidence="5">The sequence shown here is derived from an EMBL/GenBank/DDBJ whole genome shotgun (WGS) entry which is preliminary data.</text>
</comment>
<evidence type="ECO:0000313" key="5">
    <source>
        <dbReference type="EMBL" id="MFB9756384.1"/>
    </source>
</evidence>
<evidence type="ECO:0000256" key="1">
    <source>
        <dbReference type="ARBA" id="ARBA00023015"/>
    </source>
</evidence>
<dbReference type="InterPro" id="IPR014710">
    <property type="entry name" value="RmlC-like_jellyroll"/>
</dbReference>
<dbReference type="InterPro" id="IPR018060">
    <property type="entry name" value="HTH_AraC"/>
</dbReference>
<feature type="domain" description="HTH araC/xylS-type" evidence="4">
    <location>
        <begin position="190"/>
        <end position="288"/>
    </location>
</feature>
<proteinExistence type="predicted"/>
<evidence type="ECO:0000313" key="6">
    <source>
        <dbReference type="Proteomes" id="UP001589619"/>
    </source>
</evidence>
<dbReference type="Pfam" id="PF07883">
    <property type="entry name" value="Cupin_2"/>
    <property type="match status" value="1"/>
</dbReference>
<sequence length="301" mass="35096">MGNDLYKEPIPYQDSMLSIKISQQIRAYFSTSPGALQHYHKEIELLYVQEGSLGMCIQDEHHQLEPGDVLLVGSSQPHFTQGVATERAVYLTLHFDLQPYYDPAMLIYYRYFAEIDSPLSHINQLFRTNATFRSAIGQAIVDIYGEMDSRSRGYTMAVNLLVKQLMLTILRNDPDKAAQTHDRLPAYPLHPVFEYVDRHLSDKIEMEAISKMMNMNYYYFSKYFKRVMGLSFIEYVNIRRIKQAERLLLTKDASIAAIAEQVGIPNIAHFYELFRRYNRCSPKEYIQKLPTPPLRKFEAHE</sequence>
<accession>A0ABV5W723</accession>
<dbReference type="PROSITE" id="PS00041">
    <property type="entry name" value="HTH_ARAC_FAMILY_1"/>
    <property type="match status" value="1"/>
</dbReference>
<dbReference type="Gene3D" id="1.10.10.60">
    <property type="entry name" value="Homeodomain-like"/>
    <property type="match status" value="2"/>
</dbReference>
<dbReference type="SUPFAM" id="SSF51215">
    <property type="entry name" value="Regulatory protein AraC"/>
    <property type="match status" value="1"/>
</dbReference>
<keyword evidence="3" id="KW-0804">Transcription</keyword>
<name>A0ABV5W723_9BACL</name>
<dbReference type="PROSITE" id="PS01124">
    <property type="entry name" value="HTH_ARAC_FAMILY_2"/>
    <property type="match status" value="1"/>
</dbReference>
<dbReference type="RefSeq" id="WP_344917497.1">
    <property type="nucleotide sequence ID" value="NZ_BAAAYO010000021.1"/>
</dbReference>
<dbReference type="PANTHER" id="PTHR43280:SF2">
    <property type="entry name" value="HTH-TYPE TRANSCRIPTIONAL REGULATOR EXSA"/>
    <property type="match status" value="1"/>
</dbReference>
<dbReference type="SMART" id="SM00342">
    <property type="entry name" value="HTH_ARAC"/>
    <property type="match status" value="1"/>
</dbReference>
<keyword evidence="1" id="KW-0805">Transcription regulation</keyword>
<dbReference type="SUPFAM" id="SSF46689">
    <property type="entry name" value="Homeodomain-like"/>
    <property type="match status" value="2"/>
</dbReference>
<evidence type="ECO:0000256" key="2">
    <source>
        <dbReference type="ARBA" id="ARBA00023125"/>
    </source>
</evidence>
<dbReference type="Proteomes" id="UP001589619">
    <property type="component" value="Unassembled WGS sequence"/>
</dbReference>
<dbReference type="InterPro" id="IPR018062">
    <property type="entry name" value="HTH_AraC-typ_CS"/>
</dbReference>
<dbReference type="InterPro" id="IPR037923">
    <property type="entry name" value="HTH-like"/>
</dbReference>
<protein>
    <submittedName>
        <fullName evidence="5">AraC family transcriptional regulator</fullName>
    </submittedName>
</protein>
<dbReference type="InterPro" id="IPR009057">
    <property type="entry name" value="Homeodomain-like_sf"/>
</dbReference>
<dbReference type="PANTHER" id="PTHR43280">
    <property type="entry name" value="ARAC-FAMILY TRANSCRIPTIONAL REGULATOR"/>
    <property type="match status" value="1"/>
</dbReference>
<dbReference type="Gene3D" id="2.60.120.10">
    <property type="entry name" value="Jelly Rolls"/>
    <property type="match status" value="1"/>
</dbReference>
<dbReference type="InterPro" id="IPR013096">
    <property type="entry name" value="Cupin_2"/>
</dbReference>
<dbReference type="Pfam" id="PF12833">
    <property type="entry name" value="HTH_18"/>
    <property type="match status" value="1"/>
</dbReference>
<keyword evidence="6" id="KW-1185">Reference proteome</keyword>